<dbReference type="InParanoid" id="Q5KB59"/>
<feature type="coiled-coil region" evidence="1">
    <location>
        <begin position="1086"/>
        <end position="1640"/>
    </location>
</feature>
<dbReference type="eggNOG" id="ENOG502SD6Y">
    <property type="taxonomic scope" value="Eukaryota"/>
</dbReference>
<accession>Q55MT3</accession>
<keyword evidence="1" id="KW-0175">Coiled coil</keyword>
<evidence type="ECO:0000313" key="3">
    <source>
        <dbReference type="EMBL" id="AAW45632.1"/>
    </source>
</evidence>
<feature type="region of interest" description="Disordered" evidence="2">
    <location>
        <begin position="379"/>
        <end position="398"/>
    </location>
</feature>
<dbReference type="HOGENOM" id="CLU_237706_0_0_1"/>
<evidence type="ECO:0000256" key="2">
    <source>
        <dbReference type="SAM" id="MobiDB-lite"/>
    </source>
</evidence>
<feature type="coiled-coil region" evidence="1">
    <location>
        <begin position="646"/>
        <end position="815"/>
    </location>
</feature>
<dbReference type="STRING" id="214684.Q5KB59"/>
<dbReference type="EMBL" id="AE017349">
    <property type="protein sequence ID" value="AAW45632.1"/>
    <property type="molecule type" value="Genomic_DNA"/>
</dbReference>
<feature type="compositionally biased region" description="Low complexity" evidence="2">
    <location>
        <begin position="380"/>
        <end position="392"/>
    </location>
</feature>
<feature type="coiled-coil region" evidence="1">
    <location>
        <begin position="287"/>
        <end position="358"/>
    </location>
</feature>
<feature type="region of interest" description="Disordered" evidence="2">
    <location>
        <begin position="1660"/>
        <end position="1685"/>
    </location>
</feature>
<feature type="compositionally biased region" description="Polar residues" evidence="2">
    <location>
        <begin position="189"/>
        <end position="210"/>
    </location>
</feature>
<dbReference type="OMA" id="NDECESH"/>
<dbReference type="PaxDb" id="214684-Q5KB59"/>
<feature type="compositionally biased region" description="Basic and acidic residues" evidence="2">
    <location>
        <begin position="1776"/>
        <end position="1787"/>
    </location>
</feature>
<feature type="region of interest" description="Disordered" evidence="2">
    <location>
        <begin position="999"/>
        <end position="1047"/>
    </location>
</feature>
<feature type="region of interest" description="Disordered" evidence="2">
    <location>
        <begin position="139"/>
        <end position="167"/>
    </location>
</feature>
<feature type="region of interest" description="Disordered" evidence="2">
    <location>
        <begin position="187"/>
        <end position="220"/>
    </location>
</feature>
<evidence type="ECO:0000313" key="4">
    <source>
        <dbReference type="Proteomes" id="UP000002149"/>
    </source>
</evidence>
<organism evidence="3 4">
    <name type="scientific">Cryptococcus deneoformans (strain JEC21 / ATCC MYA-565)</name>
    <name type="common">Cryptococcus neoformans var. neoformans serotype D</name>
    <dbReference type="NCBI Taxonomy" id="214684"/>
    <lineage>
        <taxon>Eukaryota</taxon>
        <taxon>Fungi</taxon>
        <taxon>Dikarya</taxon>
        <taxon>Basidiomycota</taxon>
        <taxon>Agaricomycotina</taxon>
        <taxon>Tremellomycetes</taxon>
        <taxon>Tremellales</taxon>
        <taxon>Cryptococcaceae</taxon>
        <taxon>Cryptococcus</taxon>
        <taxon>Cryptococcus neoformans species complex</taxon>
    </lineage>
</organism>
<feature type="compositionally biased region" description="Basic and acidic residues" evidence="2">
    <location>
        <begin position="139"/>
        <end position="151"/>
    </location>
</feature>
<keyword evidence="4" id="KW-1185">Reference proteome</keyword>
<evidence type="ECO:0000256" key="1">
    <source>
        <dbReference type="SAM" id="Coils"/>
    </source>
</evidence>
<dbReference type="PANTHER" id="PTHR43941:SF1">
    <property type="entry name" value="STRUCTURAL MAINTENANCE OF CHROMOSOMES PROTEIN 2"/>
    <property type="match status" value="1"/>
</dbReference>
<feature type="region of interest" description="Disordered" evidence="2">
    <location>
        <begin position="114"/>
        <end position="133"/>
    </location>
</feature>
<name>Q5KB59_CRYD1</name>
<sequence>MSFIGAGELEHKITQLQRQLSHKDHELNSIKNEQMKKQENLEEAKRAKQTAEYKLRDEADRALKAENDSLAKTNELAQLKLKLSNLEASLMQTSEKLKKEEKEKANIQDALDEALSRGSDGAATQIKSQQARIKQLEDNLRKTEDEKDRLRHQASSGDSWGSDEPLSHRERNRLMALQNENAELKTKLESLSPQNVTTSDSFNPESPQKSSKPRASVTAADLRDLETQVDKLKTQLANTKREYDKAVNEKLAAEISARKTAERFENEMYELNGELEYYRRSDGGVDMKQLNELKKTAQDARAEKEELSKKLAQKEREVEHHVSEMARLEEKAQLVQKLKEELEEERQTRQQLEAASNSASFVDEASLAKINALEVELARSKAASSTTAGSRSGDSELRQVRRDLQKALRDKEYLESLVKENDELLAEKDEELARMRAAVPLPGSPSLDSQAADPGLVAALEEEKAALIDDLEKQVRAHEEGTLRIEAQLAEKTKELEVLRESEQLLREQHLRGQTEIESIKAQHQFVIVDLQKARDDLSIKEANAQQIIEQLAQVQASLNEHQAAAISAREEAASTAKQLTELGVSLENKNRELEEVLQQRRALEVSLASRSHDDAEFDEHVLSIKKLQDEISRVSQELSDRTTANAQLINRLAVAEETREASERMVQELEHKVSDSQRKVEISMEELEVHRAQSKEAIESLNTQLETLNTELTSLEQLVRDKTTELAEVNRLSEQTSCRLAESETTVITLRNQVAELECKLDESAAENVSENDDERIQLRKEKEALEEALQLAKKEHESELAAIEADSQKALSNAQIHIDTLQNLIQDAPQPNTKDVDVIHKFEEKIGRLRIERDELRHNISFVQNERHFAVRAANAEKETAIEEVGKAREELKRTSAICERLQQEMEEFRAALAEKDVEFGDAIATTREVANEKEKLAKQLADIEHELSSSHEAVSTQQTRVFELESQLQAQEANLKQVEARAGLLQTELTNVLHHMAQSKKLSDRPESRASVPEEEDSDLPKDLAGAVSSQNRRHSHRRSTSGMSITMLQNLQTERNLQAKIDRRDARITLLTNDLSKVQANLTLLQSAQEETMAENAELEEEREKLLSELHEIKAQGADPEALQGCILALILHHRHVRNLESQLRLAREILHKSRETERQLFVSEIEAKKKKVADDKRIAELEYEKTEVESQLNSAKANEQLVRKELDDALASVNNLQSQLTKAESASVLAAESILSLATVEAQIAEKEERIREIEAHNTELVSKLEKLEEELTANKLEKEIKTEALTTKVVELEQKMVDRGAELERMTQEKEQLLEELTAAEKTLADGFADVEAQREALDTTRRELEERLALMGHDMKEKSSELEEMINKSNALAAELAAERSKSDQAGIALEEHQVTISQLQNDISALQKASQDVDSERQTLRAQISVFEEKATAAEERIRQLQAEVGHCMGETERVKKELVDASSQLEKTMVEKEDLNARRTAEMEQATEARMGMEKSLSEREQEISKLTRDLGIIQEELTAATSKLEQAVKESAFKQADIDNLRAENVEVKQKLAKATISSVSSADEQLVADLKERIEDLEASLTQKNQEVDEADDQTREAFKANVKLERKIGKLQRQLDQAQLELNTALNKLMSSQPIALAPVARSQPASSVAAQRTAMPPPPMSTSAPTQSPALALSTAATRTPHTIPPNIFSPPTVPSSGQKRLREADDAEFAHKPAEAIMLPPASVISPRKPFGTRPSFTPQRGISDKTYASKPIGVNANMTSEKAEEGLKKPIDAGRNIFARSPSVSSDPIKRTGFPEPPTRTPFATMPRNAS</sequence>
<dbReference type="PANTHER" id="PTHR43941">
    <property type="entry name" value="STRUCTURAL MAINTENANCE OF CHROMOSOMES PROTEIN 2"/>
    <property type="match status" value="1"/>
</dbReference>
<accession>Q5KB59</accession>
<protein>
    <submittedName>
        <fullName evidence="3">Uncharacterized protein</fullName>
    </submittedName>
</protein>
<feature type="region of interest" description="Disordered" evidence="2">
    <location>
        <begin position="1693"/>
        <end position="1712"/>
    </location>
</feature>
<feature type="coiled-coil region" evidence="1">
    <location>
        <begin position="841"/>
        <end position="991"/>
    </location>
</feature>
<dbReference type="VEuPathDB" id="FungiDB:CNI03680"/>
<feature type="compositionally biased region" description="Low complexity" evidence="2">
    <location>
        <begin position="1674"/>
        <end position="1683"/>
    </location>
</feature>
<dbReference type="KEGG" id="cne:CNI03680"/>
<gene>
    <name evidence="3" type="ordered locus">CNI03680</name>
</gene>
<feature type="region of interest" description="Disordered" evidence="2">
    <location>
        <begin position="1739"/>
        <end position="1826"/>
    </location>
</feature>
<dbReference type="OrthoDB" id="10255344at2759"/>
<proteinExistence type="predicted"/>
<dbReference type="Proteomes" id="UP000002149">
    <property type="component" value="Chromosome 9"/>
</dbReference>
<dbReference type="RefSeq" id="XP_572939.1">
    <property type="nucleotide sequence ID" value="XM_572939.2"/>
</dbReference>
<dbReference type="GeneID" id="3259423"/>
<reference evidence="3 4" key="1">
    <citation type="journal article" date="2005" name="Science">
        <title>The genome of the basidiomycetous yeast and human pathogen Cryptococcus neoformans.</title>
        <authorList>
            <person name="Loftus B.J."/>
            <person name="Fung E."/>
            <person name="Roncaglia P."/>
            <person name="Rowley D."/>
            <person name="Amedeo P."/>
            <person name="Bruno D."/>
            <person name="Vamathevan J."/>
            <person name="Miranda M."/>
            <person name="Anderson I.J."/>
            <person name="Fraser J.A."/>
            <person name="Allen J.E."/>
            <person name="Bosdet I.E."/>
            <person name="Brent M.R."/>
            <person name="Chiu R."/>
            <person name="Doering T.L."/>
            <person name="Donlin M.J."/>
            <person name="D'Souza C.A."/>
            <person name="Fox D.S."/>
            <person name="Grinberg V."/>
            <person name="Fu J."/>
            <person name="Fukushima M."/>
            <person name="Haas B.J."/>
            <person name="Huang J.C."/>
            <person name="Janbon G."/>
            <person name="Jones S.J."/>
            <person name="Koo H.L."/>
            <person name="Krzywinski M.I."/>
            <person name="Kwon-Chung J.K."/>
            <person name="Lengeler K.B."/>
            <person name="Maiti R."/>
            <person name="Marra M.A."/>
            <person name="Marra R.E."/>
            <person name="Mathewson C.A."/>
            <person name="Mitchell T.G."/>
            <person name="Pertea M."/>
            <person name="Riggs F.R."/>
            <person name="Salzberg S.L."/>
            <person name="Schein J.E."/>
            <person name="Shvartsbeyn A."/>
            <person name="Shin H."/>
            <person name="Shumway M."/>
            <person name="Specht C.A."/>
            <person name="Suh B.B."/>
            <person name="Tenney A."/>
            <person name="Utterback T.R."/>
            <person name="Wickes B.L."/>
            <person name="Wortman J.R."/>
            <person name="Wye N.H."/>
            <person name="Kronstad J.W."/>
            <person name="Lodge J.K."/>
            <person name="Heitman J."/>
            <person name="Davis R.W."/>
            <person name="Fraser C.M."/>
            <person name="Hyman R.W."/>
        </authorList>
    </citation>
    <scope>NUCLEOTIDE SEQUENCE [LARGE SCALE GENOMIC DNA]</scope>
    <source>
        <strain evidence="4">JEC21 / ATCC MYA-565</strain>
    </source>
</reference>